<reference evidence="2" key="2">
    <citation type="journal article" date="2021" name="PeerJ">
        <title>Extensive microbial diversity within the chicken gut microbiome revealed by metagenomics and culture.</title>
        <authorList>
            <person name="Gilroy R."/>
            <person name="Ravi A."/>
            <person name="Getino M."/>
            <person name="Pursley I."/>
            <person name="Horton D.L."/>
            <person name="Alikhan N.F."/>
            <person name="Baker D."/>
            <person name="Gharbi K."/>
            <person name="Hall N."/>
            <person name="Watson M."/>
            <person name="Adriaenssens E.M."/>
            <person name="Foster-Nyarko E."/>
            <person name="Jarju S."/>
            <person name="Secka A."/>
            <person name="Antonio M."/>
            <person name="Oren A."/>
            <person name="Chaudhuri R.R."/>
            <person name="La Ragione R."/>
            <person name="Hildebrand F."/>
            <person name="Pallen M.J."/>
        </authorList>
    </citation>
    <scope>NUCLEOTIDE SEQUENCE</scope>
    <source>
        <strain evidence="2">B1-20833</strain>
    </source>
</reference>
<gene>
    <name evidence="2" type="ORF">IAC06_02310</name>
</gene>
<comment type="caution">
    <text evidence="2">The sequence shown here is derived from an EMBL/GenBank/DDBJ whole genome shotgun (WGS) entry which is preliminary data.</text>
</comment>
<reference evidence="2" key="1">
    <citation type="submission" date="2020-10" db="EMBL/GenBank/DDBJ databases">
        <authorList>
            <person name="Gilroy R."/>
        </authorList>
    </citation>
    <scope>NUCLEOTIDE SEQUENCE</scope>
    <source>
        <strain evidence="2">B1-20833</strain>
    </source>
</reference>
<keyword evidence="1" id="KW-0732">Signal</keyword>
<protein>
    <recommendedName>
        <fullName evidence="4">Porin</fullName>
    </recommendedName>
</protein>
<sequence length="426" mass="48149">MKFLCYVICSVLSSVFMSGGVSSAVDLPEGTAASGGGVREEKEMPKVHLAYDVNFEMNFDNRENRSDLSTSMTIFGARLTPEIGIGVEQGDGARHRVMLGIDVMKDFGRGPDGSQDGTVPGNKGYGNADLFHEMTLYYMLEMKMGKTDFSLTAGIFPKRYSMSSEYSPAFISDSLKFYDNNYEGLLLSFSRPKSYYEVGCDWMGMFGRYERERFMLFSHGRSRILPWLSLGYTAYMYHYACSATVDGVVDNVLVNPAVCVDLAPFVPLQQLSLTLGWLQGAQQDRLNVGKYVFPCGGEAIFDIRKWNTGIRNRLFIGCDMMPYYDSRDAGGYKYGTGLYWGDPFYRLFSGNDIRFDKDQPRHYDRNKAVSIYDRLEVYYEPRIADFVNLRVGLVAHFLESGYAGFHQQVSLIFNLQELLSSTASKR</sequence>
<evidence type="ECO:0008006" key="4">
    <source>
        <dbReference type="Google" id="ProtNLM"/>
    </source>
</evidence>
<feature type="chain" id="PRO_5039657403" description="Porin" evidence="1">
    <location>
        <begin position="25"/>
        <end position="426"/>
    </location>
</feature>
<name>A0A9D9ERC2_9BACT</name>
<organism evidence="2 3">
    <name type="scientific">Candidatus Cryptobacteroides intestinavium</name>
    <dbReference type="NCBI Taxonomy" id="2840766"/>
    <lineage>
        <taxon>Bacteria</taxon>
        <taxon>Pseudomonadati</taxon>
        <taxon>Bacteroidota</taxon>
        <taxon>Bacteroidia</taxon>
        <taxon>Bacteroidales</taxon>
        <taxon>Candidatus Cryptobacteroides</taxon>
    </lineage>
</organism>
<evidence type="ECO:0000313" key="2">
    <source>
        <dbReference type="EMBL" id="MBO8451705.1"/>
    </source>
</evidence>
<accession>A0A9D9ERC2</accession>
<evidence type="ECO:0000256" key="1">
    <source>
        <dbReference type="SAM" id="SignalP"/>
    </source>
</evidence>
<proteinExistence type="predicted"/>
<feature type="signal peptide" evidence="1">
    <location>
        <begin position="1"/>
        <end position="24"/>
    </location>
</feature>
<evidence type="ECO:0000313" key="3">
    <source>
        <dbReference type="Proteomes" id="UP000823661"/>
    </source>
</evidence>
<dbReference type="AlphaFoldDB" id="A0A9D9ERC2"/>
<dbReference type="EMBL" id="JADIMI010000019">
    <property type="protein sequence ID" value="MBO8451705.1"/>
    <property type="molecule type" value="Genomic_DNA"/>
</dbReference>
<dbReference type="Proteomes" id="UP000823661">
    <property type="component" value="Unassembled WGS sequence"/>
</dbReference>